<name>B2A3K3_NATTJ</name>
<dbReference type="InterPro" id="IPR001460">
    <property type="entry name" value="PCN-bd_Tpept"/>
</dbReference>
<evidence type="ECO:0000256" key="14">
    <source>
        <dbReference type="ARBA" id="ARBA00022801"/>
    </source>
</evidence>
<dbReference type="FunFam" id="1.10.3810.10:FF:000001">
    <property type="entry name" value="Penicillin-binding protein 1A"/>
    <property type="match status" value="1"/>
</dbReference>
<dbReference type="NCBIfam" id="TIGR02074">
    <property type="entry name" value="PBP_1a_fam"/>
    <property type="match status" value="1"/>
</dbReference>
<dbReference type="Gene3D" id="3.40.710.10">
    <property type="entry name" value="DD-peptidase/beta-lactamase superfamily"/>
    <property type="match status" value="1"/>
</dbReference>
<evidence type="ECO:0000256" key="23">
    <source>
        <dbReference type="ARBA" id="ARBA00034000"/>
    </source>
</evidence>
<dbReference type="GO" id="GO:0030288">
    <property type="term" value="C:outer membrane-bounded periplasmic space"/>
    <property type="evidence" value="ECO:0007669"/>
    <property type="project" value="TreeGrafter"/>
</dbReference>
<dbReference type="GO" id="GO:0008658">
    <property type="term" value="F:penicillin binding"/>
    <property type="evidence" value="ECO:0007669"/>
    <property type="project" value="InterPro"/>
</dbReference>
<keyword evidence="11" id="KW-0328">Glycosyltransferase</keyword>
<keyword evidence="10" id="KW-0645">Protease</keyword>
<dbReference type="Pfam" id="PF00905">
    <property type="entry name" value="Transpeptidase"/>
    <property type="match status" value="1"/>
</dbReference>
<organism evidence="31 32">
    <name type="scientific">Natranaerobius thermophilus (strain ATCC BAA-1301 / DSM 18059 / JW/NM-WN-LF)</name>
    <dbReference type="NCBI Taxonomy" id="457570"/>
    <lineage>
        <taxon>Bacteria</taxon>
        <taxon>Bacillati</taxon>
        <taxon>Bacillota</taxon>
        <taxon>Clostridia</taxon>
        <taxon>Natranaerobiales</taxon>
        <taxon>Natranaerobiaceae</taxon>
        <taxon>Natranaerobius</taxon>
    </lineage>
</organism>
<dbReference type="eggNOG" id="COG0744">
    <property type="taxonomic scope" value="Bacteria"/>
</dbReference>
<keyword evidence="32" id="KW-1185">Reference proteome</keyword>
<protein>
    <recommendedName>
        <fullName evidence="7">Penicillin-binding protein 1A</fullName>
        <ecNumber evidence="24">2.4.99.28</ecNumber>
        <ecNumber evidence="6">3.4.16.4</ecNumber>
    </recommendedName>
</protein>
<evidence type="ECO:0000313" key="32">
    <source>
        <dbReference type="Proteomes" id="UP000001683"/>
    </source>
</evidence>
<evidence type="ECO:0000256" key="11">
    <source>
        <dbReference type="ARBA" id="ARBA00022676"/>
    </source>
</evidence>
<reference evidence="31 32" key="1">
    <citation type="submission" date="2008-04" db="EMBL/GenBank/DDBJ databases">
        <title>Complete sequence of chromosome of Natranaerobius thermophilus JW/NM-WN-LF.</title>
        <authorList>
            <consortium name="US DOE Joint Genome Institute"/>
            <person name="Copeland A."/>
            <person name="Lucas S."/>
            <person name="Lapidus A."/>
            <person name="Glavina del Rio T."/>
            <person name="Dalin E."/>
            <person name="Tice H."/>
            <person name="Bruce D."/>
            <person name="Goodwin L."/>
            <person name="Pitluck S."/>
            <person name="Chertkov O."/>
            <person name="Brettin T."/>
            <person name="Detter J.C."/>
            <person name="Han C."/>
            <person name="Kuske C.R."/>
            <person name="Schmutz J."/>
            <person name="Larimer F."/>
            <person name="Land M."/>
            <person name="Hauser L."/>
            <person name="Kyrpides N."/>
            <person name="Lykidis A."/>
            <person name="Mesbah N.M."/>
            <person name="Wiegel J."/>
        </authorList>
    </citation>
    <scope>NUCLEOTIDE SEQUENCE [LARGE SCALE GENOMIC DNA]</scope>
    <source>
        <strain evidence="32">ATCC BAA-1301 / DSM 18059 / JW/NM-WN-LF</strain>
    </source>
</reference>
<dbReference type="GO" id="GO:0071555">
    <property type="term" value="P:cell wall organization"/>
    <property type="evidence" value="ECO:0007669"/>
    <property type="project" value="UniProtKB-KW"/>
</dbReference>
<dbReference type="RefSeq" id="WP_012449264.1">
    <property type="nucleotide sequence ID" value="NC_010718.1"/>
</dbReference>
<dbReference type="SUPFAM" id="SSF53955">
    <property type="entry name" value="Lysozyme-like"/>
    <property type="match status" value="1"/>
</dbReference>
<dbReference type="KEGG" id="nth:Nther_2885"/>
<proteinExistence type="inferred from homology"/>
<dbReference type="AlphaFoldDB" id="B2A3K3"/>
<keyword evidence="16" id="KW-0735">Signal-anchor</keyword>
<dbReference type="GO" id="GO:0006508">
    <property type="term" value="P:proteolysis"/>
    <property type="evidence" value="ECO:0007669"/>
    <property type="project" value="UniProtKB-KW"/>
</dbReference>
<evidence type="ECO:0000256" key="2">
    <source>
        <dbReference type="ARBA" id="ARBA00004401"/>
    </source>
</evidence>
<feature type="domain" description="Penicillin-binding protein transpeptidase" evidence="29">
    <location>
        <begin position="346"/>
        <end position="624"/>
    </location>
</feature>
<feature type="region of interest" description="Disordered" evidence="27">
    <location>
        <begin position="685"/>
        <end position="705"/>
    </location>
</feature>
<evidence type="ECO:0000256" key="9">
    <source>
        <dbReference type="ARBA" id="ARBA00022645"/>
    </source>
</evidence>
<evidence type="ECO:0000256" key="28">
    <source>
        <dbReference type="SAM" id="Phobius"/>
    </source>
</evidence>
<dbReference type="HOGENOM" id="CLU_006354_2_7_9"/>
<feature type="transmembrane region" description="Helical" evidence="28">
    <location>
        <begin position="31"/>
        <end position="54"/>
    </location>
</feature>
<dbReference type="SUPFAM" id="SSF56601">
    <property type="entry name" value="beta-lactamase/transpeptidase-like"/>
    <property type="match status" value="1"/>
</dbReference>
<evidence type="ECO:0000256" key="27">
    <source>
        <dbReference type="SAM" id="MobiDB-lite"/>
    </source>
</evidence>
<evidence type="ECO:0000256" key="7">
    <source>
        <dbReference type="ARBA" id="ARBA00018638"/>
    </source>
</evidence>
<evidence type="ECO:0000256" key="26">
    <source>
        <dbReference type="ARBA" id="ARBA00060592"/>
    </source>
</evidence>
<dbReference type="FunCoup" id="B2A3K3">
    <property type="interactions" value="270"/>
</dbReference>
<dbReference type="GO" id="GO:0008955">
    <property type="term" value="F:peptidoglycan glycosyltransferase activity"/>
    <property type="evidence" value="ECO:0007669"/>
    <property type="project" value="UniProtKB-EC"/>
</dbReference>
<dbReference type="InterPro" id="IPR001264">
    <property type="entry name" value="Glyco_trans_51"/>
</dbReference>
<dbReference type="UniPathway" id="UPA00219"/>
<keyword evidence="12" id="KW-0808">Transferase</keyword>
<dbReference type="InterPro" id="IPR036950">
    <property type="entry name" value="PBP_transglycosylase"/>
</dbReference>
<dbReference type="STRING" id="457570.Nther_2885"/>
<reference evidence="31 32" key="2">
    <citation type="journal article" date="2011" name="J. Bacteriol.">
        <title>Complete genome sequence of the anaerobic, halophilic alkalithermophile Natranaerobius thermophilus JW/NM-WN-LF.</title>
        <authorList>
            <person name="Zhao B."/>
            <person name="Mesbah N.M."/>
            <person name="Dalin E."/>
            <person name="Goodwin L."/>
            <person name="Nolan M."/>
            <person name="Pitluck S."/>
            <person name="Chertkov O."/>
            <person name="Brettin T.S."/>
            <person name="Han J."/>
            <person name="Larimer F.W."/>
            <person name="Land M.L."/>
            <person name="Hauser L."/>
            <person name="Kyrpides N."/>
            <person name="Wiegel J."/>
        </authorList>
    </citation>
    <scope>NUCLEOTIDE SEQUENCE [LARGE SCALE GENOMIC DNA]</scope>
    <source>
        <strain evidence="32">ATCC BAA-1301 / DSM 18059 / JW/NM-WN-LF</strain>
    </source>
</reference>
<comment type="function">
    <text evidence="1">Cell wall formation. Synthesis of cross-linked peptidoglycan from the lipid intermediates. The enzyme has a penicillin-insensitive transglycosylase N-terminal domain (formation of linear glycan strands) and a penicillin-sensitive transpeptidase C-terminal domain (cross-linking of the peptide subunits).</text>
</comment>
<comment type="similarity">
    <text evidence="5">In the N-terminal section; belongs to the glycosyltransferase 51 family.</text>
</comment>
<dbReference type="InterPro" id="IPR012338">
    <property type="entry name" value="Beta-lactam/transpept-like"/>
</dbReference>
<keyword evidence="15" id="KW-0133">Cell shape</keyword>
<evidence type="ECO:0000256" key="15">
    <source>
        <dbReference type="ARBA" id="ARBA00022960"/>
    </source>
</evidence>
<keyword evidence="20" id="KW-0046">Antibiotic resistance</keyword>
<keyword evidence="22" id="KW-0961">Cell wall biogenesis/degradation</keyword>
<evidence type="ECO:0000259" key="30">
    <source>
        <dbReference type="Pfam" id="PF00912"/>
    </source>
</evidence>
<comment type="similarity">
    <text evidence="4">In the C-terminal section; belongs to the transpeptidase family.</text>
</comment>
<dbReference type="GO" id="GO:0005886">
    <property type="term" value="C:plasma membrane"/>
    <property type="evidence" value="ECO:0007669"/>
    <property type="project" value="UniProtKB-SubCell"/>
</dbReference>
<dbReference type="InterPro" id="IPR050396">
    <property type="entry name" value="Glycosyltr_51/Transpeptidase"/>
</dbReference>
<accession>B2A3K3</accession>
<comment type="pathway">
    <text evidence="26">Glycan biosynthesis.</text>
</comment>
<comment type="subcellular location">
    <subcellularLocation>
        <location evidence="2">Cell membrane</location>
        <topology evidence="2">Single-pass type II membrane protein</topology>
    </subcellularLocation>
</comment>
<evidence type="ECO:0000256" key="20">
    <source>
        <dbReference type="ARBA" id="ARBA00023251"/>
    </source>
</evidence>
<evidence type="ECO:0000256" key="4">
    <source>
        <dbReference type="ARBA" id="ARBA00007090"/>
    </source>
</evidence>
<evidence type="ECO:0000256" key="22">
    <source>
        <dbReference type="ARBA" id="ARBA00023316"/>
    </source>
</evidence>
<dbReference type="EC" id="3.4.16.4" evidence="6"/>
<dbReference type="Gene3D" id="1.10.3810.10">
    <property type="entry name" value="Biosynthetic peptidoglycan transglycosylase-like"/>
    <property type="match status" value="1"/>
</dbReference>
<sequence>MRRKRSPSKEQYLENKKRPGFINIFKKIFKLLFIVAIISVIGFIILLPVVVSALEDVSPPEFESATVMLDKNGEEFYHEYDDYRIYISIDEMPEEMVEGIMAVEDRRFKEHLGIDIRGITRAMWRNIRAREVVEGGSTITQQLAKNYFLDHSRTIDRKVREFFLTLHLERTLSKEEILEQYLNGIYFGHGAYGVEAASRMYFGKNTNELELQEIAMLIGIPRSPYYYSPFRNPENAQQRRDAVLHIMAQEGVVNQDTAQAAAVEALDVTGYNPPKENASYFADEVNRRLEEKLPEDYTEDFQRGGFRVYTTLDQEMQSEAERILDEDLGVVRYAERGDSEIRQPQGSMVALEPDTGRVRAFVGGRDYEETPFNRANPISPNRPVGSTIKPFVYAAALSENEITPATTFTCEETVYPEEPGWDNGPFVPTDYGGVYHNDDLTIRRAIRESCNVTAVKVHDDMGRYPSVEQAESMGVIDDIPTTLSFPLGQVEASPLKLTSGYTPFANEGILVEPKLIKKVEDSRGTVIYENEPERSVELSQQTAYQMTSIMEDVISPRGTASSIWDEIDFPAAGKTGTTEGRMDAVFVGYTPELVTTVFVSDDGNVEPVPGTGGSLAAPLWSEFMNSVSHKLDHEDFSRPDGLIEREICEDSGKLATDYCPEEVVTTEYFEPRTQPDNDCDVHLPEKEEGPGFPPPWWPFFQEDND</sequence>
<evidence type="ECO:0000256" key="19">
    <source>
        <dbReference type="ARBA" id="ARBA00023136"/>
    </source>
</evidence>
<evidence type="ECO:0000256" key="12">
    <source>
        <dbReference type="ARBA" id="ARBA00022679"/>
    </source>
</evidence>
<dbReference type="OrthoDB" id="9766909at2"/>
<comment type="catalytic activity">
    <reaction evidence="25">
        <text>[GlcNAc-(1-&gt;4)-Mur2Ac(oyl-L-Ala-gamma-D-Glu-L-Lys-D-Ala-D-Ala)](n)-di-trans,octa-cis-undecaprenyl diphosphate + beta-D-GlcNAc-(1-&gt;4)-Mur2Ac(oyl-L-Ala-gamma-D-Glu-L-Lys-D-Ala-D-Ala)-di-trans,octa-cis-undecaprenyl diphosphate = [GlcNAc-(1-&gt;4)-Mur2Ac(oyl-L-Ala-gamma-D-Glu-L-Lys-D-Ala-D-Ala)](n+1)-di-trans,octa-cis-undecaprenyl diphosphate + di-trans,octa-cis-undecaprenyl diphosphate + H(+)</text>
        <dbReference type="Rhea" id="RHEA:23708"/>
        <dbReference type="Rhea" id="RHEA-COMP:9602"/>
        <dbReference type="Rhea" id="RHEA-COMP:9603"/>
        <dbReference type="ChEBI" id="CHEBI:15378"/>
        <dbReference type="ChEBI" id="CHEBI:58405"/>
        <dbReference type="ChEBI" id="CHEBI:60033"/>
        <dbReference type="ChEBI" id="CHEBI:78435"/>
        <dbReference type="EC" id="2.4.99.28"/>
    </reaction>
</comment>
<evidence type="ECO:0000256" key="5">
    <source>
        <dbReference type="ARBA" id="ARBA00007739"/>
    </source>
</evidence>
<evidence type="ECO:0000256" key="1">
    <source>
        <dbReference type="ARBA" id="ARBA00002624"/>
    </source>
</evidence>
<dbReference type="PANTHER" id="PTHR32282:SF11">
    <property type="entry name" value="PENICILLIN-BINDING PROTEIN 1B"/>
    <property type="match status" value="1"/>
</dbReference>
<evidence type="ECO:0000256" key="24">
    <source>
        <dbReference type="ARBA" id="ARBA00044770"/>
    </source>
</evidence>
<dbReference type="Pfam" id="PF00912">
    <property type="entry name" value="Transgly"/>
    <property type="match status" value="1"/>
</dbReference>
<keyword evidence="17" id="KW-0573">Peptidoglycan synthesis</keyword>
<evidence type="ECO:0000259" key="29">
    <source>
        <dbReference type="Pfam" id="PF00905"/>
    </source>
</evidence>
<comment type="pathway">
    <text evidence="3">Cell wall biogenesis; peptidoglycan biosynthesis.</text>
</comment>
<dbReference type="InParanoid" id="B2A3K3"/>
<evidence type="ECO:0000256" key="18">
    <source>
        <dbReference type="ARBA" id="ARBA00022989"/>
    </source>
</evidence>
<evidence type="ECO:0000256" key="25">
    <source>
        <dbReference type="ARBA" id="ARBA00049902"/>
    </source>
</evidence>
<dbReference type="GO" id="GO:0008360">
    <property type="term" value="P:regulation of cell shape"/>
    <property type="evidence" value="ECO:0007669"/>
    <property type="project" value="UniProtKB-KW"/>
</dbReference>
<keyword evidence="21" id="KW-0511">Multifunctional enzyme</keyword>
<evidence type="ECO:0000256" key="6">
    <source>
        <dbReference type="ARBA" id="ARBA00012448"/>
    </source>
</evidence>
<dbReference type="EC" id="2.4.99.28" evidence="24"/>
<keyword evidence="8" id="KW-1003">Cell membrane</keyword>
<evidence type="ECO:0000256" key="3">
    <source>
        <dbReference type="ARBA" id="ARBA00004752"/>
    </source>
</evidence>
<dbReference type="EMBL" id="CP001034">
    <property type="protein sequence ID" value="ACB86432.1"/>
    <property type="molecule type" value="Genomic_DNA"/>
</dbReference>
<dbReference type="GO" id="GO:0046677">
    <property type="term" value="P:response to antibiotic"/>
    <property type="evidence" value="ECO:0007669"/>
    <property type="project" value="UniProtKB-KW"/>
</dbReference>
<dbReference type="Proteomes" id="UP000001683">
    <property type="component" value="Chromosome"/>
</dbReference>
<evidence type="ECO:0000256" key="13">
    <source>
        <dbReference type="ARBA" id="ARBA00022692"/>
    </source>
</evidence>
<evidence type="ECO:0000256" key="8">
    <source>
        <dbReference type="ARBA" id="ARBA00022475"/>
    </source>
</evidence>
<evidence type="ECO:0000256" key="17">
    <source>
        <dbReference type="ARBA" id="ARBA00022984"/>
    </source>
</evidence>
<dbReference type="GO" id="GO:0009002">
    <property type="term" value="F:serine-type D-Ala-D-Ala carboxypeptidase activity"/>
    <property type="evidence" value="ECO:0007669"/>
    <property type="project" value="UniProtKB-EC"/>
</dbReference>
<keyword evidence="19 28" id="KW-0472">Membrane</keyword>
<comment type="catalytic activity">
    <reaction evidence="23">
        <text>Preferential cleavage: (Ac)2-L-Lys-D-Ala-|-D-Ala. Also transpeptidation of peptidyl-alanyl moieties that are N-acyl substituents of D-alanine.</text>
        <dbReference type="EC" id="3.4.16.4"/>
    </reaction>
</comment>
<evidence type="ECO:0000256" key="21">
    <source>
        <dbReference type="ARBA" id="ARBA00023268"/>
    </source>
</evidence>
<keyword evidence="13 28" id="KW-0812">Transmembrane</keyword>
<evidence type="ECO:0000313" key="31">
    <source>
        <dbReference type="EMBL" id="ACB86432.1"/>
    </source>
</evidence>
<keyword evidence="14" id="KW-0378">Hydrolase</keyword>
<dbReference type="GO" id="GO:0009252">
    <property type="term" value="P:peptidoglycan biosynthetic process"/>
    <property type="evidence" value="ECO:0007669"/>
    <property type="project" value="UniProtKB-UniPathway"/>
</dbReference>
<feature type="domain" description="Glycosyl transferase family 51" evidence="30">
    <location>
        <begin position="80"/>
        <end position="247"/>
    </location>
</feature>
<keyword evidence="9" id="KW-0121">Carboxypeptidase</keyword>
<evidence type="ECO:0000256" key="10">
    <source>
        <dbReference type="ARBA" id="ARBA00022670"/>
    </source>
</evidence>
<dbReference type="PANTHER" id="PTHR32282">
    <property type="entry name" value="BINDING PROTEIN TRANSPEPTIDASE, PUTATIVE-RELATED"/>
    <property type="match status" value="1"/>
</dbReference>
<keyword evidence="18 28" id="KW-1133">Transmembrane helix</keyword>
<evidence type="ECO:0000256" key="16">
    <source>
        <dbReference type="ARBA" id="ARBA00022968"/>
    </source>
</evidence>
<dbReference type="InterPro" id="IPR023346">
    <property type="entry name" value="Lysozyme-like_dom_sf"/>
</dbReference>
<gene>
    <name evidence="31" type="ordered locus">Nther_2885</name>
</gene>